<feature type="transmembrane region" description="Helical" evidence="1">
    <location>
        <begin position="159"/>
        <end position="177"/>
    </location>
</feature>
<dbReference type="Proteomes" id="UP000609651">
    <property type="component" value="Unassembled WGS sequence"/>
</dbReference>
<reference evidence="2 3" key="1">
    <citation type="journal article" date="2020" name="Syst. Appl. Microbiol.">
        <title>Alienimonas chondri sp. nov., a novel planctomycete isolated from the biofilm of the red alga Chondrus crispus.</title>
        <authorList>
            <person name="Vitorino I."/>
            <person name="Albuquerque L."/>
            <person name="Wiegand S."/>
            <person name="Kallscheuer N."/>
            <person name="da Costa M.S."/>
            <person name="Lobo-da-Cunha A."/>
            <person name="Jogler C."/>
            <person name="Lage O.M."/>
        </authorList>
    </citation>
    <scope>NUCLEOTIDE SEQUENCE [LARGE SCALE GENOMIC DNA]</scope>
    <source>
        <strain evidence="2 3">LzC2</strain>
    </source>
</reference>
<evidence type="ECO:0008006" key="4">
    <source>
        <dbReference type="Google" id="ProtNLM"/>
    </source>
</evidence>
<comment type="caution">
    <text evidence="2">The sequence shown here is derived from an EMBL/GenBank/DDBJ whole genome shotgun (WGS) entry which is preliminary data.</text>
</comment>
<feature type="transmembrane region" description="Helical" evidence="1">
    <location>
        <begin position="12"/>
        <end position="33"/>
    </location>
</feature>
<evidence type="ECO:0000256" key="1">
    <source>
        <dbReference type="SAM" id="Phobius"/>
    </source>
</evidence>
<accession>A0ABX1VAS9</accession>
<evidence type="ECO:0000313" key="2">
    <source>
        <dbReference type="EMBL" id="NNJ24844.1"/>
    </source>
</evidence>
<protein>
    <recommendedName>
        <fullName evidence="4">PepSY domain-containing protein</fullName>
    </recommendedName>
</protein>
<keyword evidence="1" id="KW-0812">Transmembrane</keyword>
<keyword evidence="3" id="KW-1185">Reference proteome</keyword>
<gene>
    <name evidence="2" type="ORF">LzC2_09040</name>
</gene>
<dbReference type="RefSeq" id="WP_171184225.1">
    <property type="nucleotide sequence ID" value="NZ_WTPX01000018.1"/>
</dbReference>
<proteinExistence type="predicted"/>
<keyword evidence="1" id="KW-1133">Transmembrane helix</keyword>
<name>A0ABX1VAS9_9PLAN</name>
<organism evidence="2 3">
    <name type="scientific">Alienimonas chondri</name>
    <dbReference type="NCBI Taxonomy" id="2681879"/>
    <lineage>
        <taxon>Bacteria</taxon>
        <taxon>Pseudomonadati</taxon>
        <taxon>Planctomycetota</taxon>
        <taxon>Planctomycetia</taxon>
        <taxon>Planctomycetales</taxon>
        <taxon>Planctomycetaceae</taxon>
        <taxon>Alienimonas</taxon>
    </lineage>
</organism>
<feature type="transmembrane region" description="Helical" evidence="1">
    <location>
        <begin position="116"/>
        <end position="138"/>
    </location>
</feature>
<sequence>MTTLARLRRPAVVLAESVAVVLAAIAVTVVLFATGAEQGTTASITGTDWRAAGAIATRDLSVSIVTQRATPLLITDDSGSMRRSAFEWEDGWLGIRVWAYRYSGGERTWKGASVPVWFLLGAGLAAGAVRLIWGATHGATRERPDRSPTWRLAHRTGRILLWSAAALGAALVIIPHPDASGWSAGLWVERRWDFLSGNTYPQLFWGADANGERFILLWRWLLAAPAAGILVAVARFVGSNSAAAGEESENVALTKDH</sequence>
<dbReference type="EMBL" id="WTPX01000018">
    <property type="protein sequence ID" value="NNJ24844.1"/>
    <property type="molecule type" value="Genomic_DNA"/>
</dbReference>
<feature type="transmembrane region" description="Helical" evidence="1">
    <location>
        <begin position="217"/>
        <end position="237"/>
    </location>
</feature>
<keyword evidence="1" id="KW-0472">Membrane</keyword>
<evidence type="ECO:0000313" key="3">
    <source>
        <dbReference type="Proteomes" id="UP000609651"/>
    </source>
</evidence>